<dbReference type="InterPro" id="IPR005821">
    <property type="entry name" value="Ion_trans_dom"/>
</dbReference>
<sequence length="341" mass="37309">MAASSFHHYLQALNSEFERLLLENKELRKELQNEPMWLLKSLEMDEPKEAKGEEGRRSTGEGTPTAEVTKSRSTDRFGVQGVRSTVSSQLRLSGHSTGSALAPPSVTAPSLAPPLPGAVEDEPKKHTVEATWVSEVPGGVGAPEGPPPSLNGKGRNLRDLRTPSGSAEERKVVDYESEETEENANFLLLLDIIPAIVILASTAVAGISADNDPDGIAWTVLEAIFTLFFLGELIVRMTFFGVREFLFGSDWYWSWFDILCVVLALIDMGIVYTTLGSGGQADTGPVSALKMLKLARLGRIIRLLKFKIFQELKLMIQGVFTGLRVLFWAVVLLVGCMYLLG</sequence>
<evidence type="ECO:0000313" key="9">
    <source>
        <dbReference type="Proteomes" id="UP001642464"/>
    </source>
</evidence>
<feature type="compositionally biased region" description="Polar residues" evidence="5">
    <location>
        <begin position="82"/>
        <end position="99"/>
    </location>
</feature>
<dbReference type="Gene3D" id="1.20.120.350">
    <property type="entry name" value="Voltage-gated potassium channels. Chain C"/>
    <property type="match status" value="1"/>
</dbReference>
<keyword evidence="3 6" id="KW-1133">Transmembrane helix</keyword>
<keyword evidence="4 6" id="KW-0472">Membrane</keyword>
<accession>A0ABP0NYY7</accession>
<dbReference type="InterPro" id="IPR027359">
    <property type="entry name" value="Volt_channel_dom_sf"/>
</dbReference>
<protein>
    <submittedName>
        <fullName evidence="8">Chloroplastic</fullName>
    </submittedName>
</protein>
<organism evidence="8 9">
    <name type="scientific">Durusdinium trenchii</name>
    <dbReference type="NCBI Taxonomy" id="1381693"/>
    <lineage>
        <taxon>Eukaryota</taxon>
        <taxon>Sar</taxon>
        <taxon>Alveolata</taxon>
        <taxon>Dinophyceae</taxon>
        <taxon>Suessiales</taxon>
        <taxon>Symbiodiniaceae</taxon>
        <taxon>Durusdinium</taxon>
    </lineage>
</organism>
<evidence type="ECO:0000259" key="7">
    <source>
        <dbReference type="Pfam" id="PF00520"/>
    </source>
</evidence>
<dbReference type="Pfam" id="PF00520">
    <property type="entry name" value="Ion_trans"/>
    <property type="match status" value="1"/>
</dbReference>
<dbReference type="EMBL" id="CAXAMM010031979">
    <property type="protein sequence ID" value="CAK9068998.1"/>
    <property type="molecule type" value="Genomic_DNA"/>
</dbReference>
<evidence type="ECO:0000256" key="2">
    <source>
        <dbReference type="ARBA" id="ARBA00022692"/>
    </source>
</evidence>
<dbReference type="SUPFAM" id="SSF81324">
    <property type="entry name" value="Voltage-gated potassium channels"/>
    <property type="match status" value="1"/>
</dbReference>
<proteinExistence type="predicted"/>
<evidence type="ECO:0000256" key="1">
    <source>
        <dbReference type="ARBA" id="ARBA00004141"/>
    </source>
</evidence>
<gene>
    <name evidence="8" type="ORF">SCF082_LOCUS34637</name>
</gene>
<feature type="transmembrane region" description="Helical" evidence="6">
    <location>
        <begin position="251"/>
        <end position="272"/>
    </location>
</feature>
<evidence type="ECO:0000256" key="5">
    <source>
        <dbReference type="SAM" id="MobiDB-lite"/>
    </source>
</evidence>
<dbReference type="Proteomes" id="UP001642464">
    <property type="component" value="Unassembled WGS sequence"/>
</dbReference>
<evidence type="ECO:0000256" key="4">
    <source>
        <dbReference type="ARBA" id="ARBA00023136"/>
    </source>
</evidence>
<comment type="subcellular location">
    <subcellularLocation>
        <location evidence="1">Membrane</location>
        <topology evidence="1">Multi-pass membrane protein</topology>
    </subcellularLocation>
</comment>
<feature type="transmembrane region" description="Helical" evidence="6">
    <location>
        <begin position="186"/>
        <end position="209"/>
    </location>
</feature>
<evidence type="ECO:0000256" key="3">
    <source>
        <dbReference type="ARBA" id="ARBA00022989"/>
    </source>
</evidence>
<keyword evidence="2 6" id="KW-0812">Transmembrane</keyword>
<feature type="transmembrane region" description="Helical" evidence="6">
    <location>
        <begin position="215"/>
        <end position="239"/>
    </location>
</feature>
<feature type="region of interest" description="Disordered" evidence="5">
    <location>
        <begin position="136"/>
        <end position="175"/>
    </location>
</feature>
<feature type="transmembrane region" description="Helical" evidence="6">
    <location>
        <begin position="314"/>
        <end position="340"/>
    </location>
</feature>
<feature type="compositionally biased region" description="Basic and acidic residues" evidence="5">
    <location>
        <begin position="156"/>
        <end position="174"/>
    </location>
</feature>
<name>A0ABP0NYY7_9DINO</name>
<feature type="non-terminal residue" evidence="8">
    <location>
        <position position="341"/>
    </location>
</feature>
<evidence type="ECO:0000256" key="6">
    <source>
        <dbReference type="SAM" id="Phobius"/>
    </source>
</evidence>
<reference evidence="8 9" key="1">
    <citation type="submission" date="2024-02" db="EMBL/GenBank/DDBJ databases">
        <authorList>
            <person name="Chen Y."/>
            <person name="Shah S."/>
            <person name="Dougan E. K."/>
            <person name="Thang M."/>
            <person name="Chan C."/>
        </authorList>
    </citation>
    <scope>NUCLEOTIDE SEQUENCE [LARGE SCALE GENOMIC DNA]</scope>
</reference>
<evidence type="ECO:0000313" key="8">
    <source>
        <dbReference type="EMBL" id="CAK9068998.1"/>
    </source>
</evidence>
<comment type="caution">
    <text evidence="8">The sequence shown here is derived from an EMBL/GenBank/DDBJ whole genome shotgun (WGS) entry which is preliminary data.</text>
</comment>
<feature type="region of interest" description="Disordered" evidence="5">
    <location>
        <begin position="40"/>
        <end position="119"/>
    </location>
</feature>
<feature type="compositionally biased region" description="Basic and acidic residues" evidence="5">
    <location>
        <begin position="42"/>
        <end position="59"/>
    </location>
</feature>
<keyword evidence="9" id="KW-1185">Reference proteome</keyword>
<feature type="domain" description="Ion transport" evidence="7">
    <location>
        <begin position="195"/>
        <end position="338"/>
    </location>
</feature>